<dbReference type="AlphaFoldDB" id="A0AA38TX47"/>
<feature type="region of interest" description="Disordered" evidence="1">
    <location>
        <begin position="1"/>
        <end position="27"/>
    </location>
</feature>
<comment type="caution">
    <text evidence="2">The sequence shown here is derived from an EMBL/GenBank/DDBJ whole genome shotgun (WGS) entry which is preliminary data.</text>
</comment>
<sequence>MENVTRKTSDQTESHEERSRDKHGPVPALLIDAGNRGAFVRSLFHVQGDKSQDTRLVSRLPFDPFSVGSVAELLDNYRDGSNANSKKVTVGALMAADVWGIWNTRNLLVFNKKGTPLSIIASEVISNAYLWIKARARKREGLIWENWCITKHLR</sequence>
<keyword evidence="3" id="KW-1185">Reference proteome</keyword>
<protein>
    <submittedName>
        <fullName evidence="2">Uncharacterized protein</fullName>
    </submittedName>
</protein>
<name>A0AA38TX47_9ASTR</name>
<evidence type="ECO:0000313" key="3">
    <source>
        <dbReference type="Proteomes" id="UP001172457"/>
    </source>
</evidence>
<evidence type="ECO:0000313" key="2">
    <source>
        <dbReference type="EMBL" id="KAJ9563186.1"/>
    </source>
</evidence>
<reference evidence="2" key="1">
    <citation type="submission" date="2023-03" db="EMBL/GenBank/DDBJ databases">
        <title>Chromosome-scale reference genome and RAD-based genetic map of yellow starthistle (Centaurea solstitialis) reveal putative structural variation and QTLs associated with invader traits.</title>
        <authorList>
            <person name="Reatini B."/>
            <person name="Cang F.A."/>
            <person name="Jiang Q."/>
            <person name="Mckibben M.T.W."/>
            <person name="Barker M.S."/>
            <person name="Rieseberg L.H."/>
            <person name="Dlugosch K.M."/>
        </authorList>
    </citation>
    <scope>NUCLEOTIDE SEQUENCE</scope>
    <source>
        <strain evidence="2">CAN-66</strain>
        <tissue evidence="2">Leaf</tissue>
    </source>
</reference>
<evidence type="ECO:0000256" key="1">
    <source>
        <dbReference type="SAM" id="MobiDB-lite"/>
    </source>
</evidence>
<organism evidence="2 3">
    <name type="scientific">Centaurea solstitialis</name>
    <name type="common">yellow star-thistle</name>
    <dbReference type="NCBI Taxonomy" id="347529"/>
    <lineage>
        <taxon>Eukaryota</taxon>
        <taxon>Viridiplantae</taxon>
        <taxon>Streptophyta</taxon>
        <taxon>Embryophyta</taxon>
        <taxon>Tracheophyta</taxon>
        <taxon>Spermatophyta</taxon>
        <taxon>Magnoliopsida</taxon>
        <taxon>eudicotyledons</taxon>
        <taxon>Gunneridae</taxon>
        <taxon>Pentapetalae</taxon>
        <taxon>asterids</taxon>
        <taxon>campanulids</taxon>
        <taxon>Asterales</taxon>
        <taxon>Asteraceae</taxon>
        <taxon>Carduoideae</taxon>
        <taxon>Cardueae</taxon>
        <taxon>Centaureinae</taxon>
        <taxon>Centaurea</taxon>
    </lineage>
</organism>
<dbReference type="EMBL" id="JARYMX010000002">
    <property type="protein sequence ID" value="KAJ9563186.1"/>
    <property type="molecule type" value="Genomic_DNA"/>
</dbReference>
<gene>
    <name evidence="2" type="ORF">OSB04_008346</name>
</gene>
<feature type="compositionally biased region" description="Basic and acidic residues" evidence="1">
    <location>
        <begin position="1"/>
        <end position="24"/>
    </location>
</feature>
<accession>A0AA38TX47</accession>
<dbReference type="Proteomes" id="UP001172457">
    <property type="component" value="Chromosome 2"/>
</dbReference>
<proteinExistence type="predicted"/>